<dbReference type="EMBL" id="AP026866">
    <property type="protein sequence ID" value="BDS06465.1"/>
    <property type="molecule type" value="Genomic_DNA"/>
</dbReference>
<dbReference type="AlphaFoldDB" id="A0AAT9FKH0"/>
<organism evidence="1">
    <name type="scientific">Oceaniferula spumae</name>
    <dbReference type="NCBI Taxonomy" id="2979115"/>
    <lineage>
        <taxon>Bacteria</taxon>
        <taxon>Pseudomonadati</taxon>
        <taxon>Verrucomicrobiota</taxon>
        <taxon>Verrucomicrobiia</taxon>
        <taxon>Verrucomicrobiales</taxon>
        <taxon>Verrucomicrobiaceae</taxon>
        <taxon>Oceaniferula</taxon>
    </lineage>
</organism>
<evidence type="ECO:0000313" key="1">
    <source>
        <dbReference type="EMBL" id="BDS06465.1"/>
    </source>
</evidence>
<accession>A0AAT9FKH0</accession>
<proteinExistence type="predicted"/>
<gene>
    <name evidence="1" type="ORF">NT6N_15050</name>
</gene>
<protein>
    <submittedName>
        <fullName evidence="1">Uncharacterized protein</fullName>
    </submittedName>
</protein>
<reference evidence="1" key="1">
    <citation type="submission" date="2024-07" db="EMBL/GenBank/DDBJ databases">
        <title>Complete genome sequence of Verrucomicrobiaceae bacterium NT6N.</title>
        <authorList>
            <person name="Huang C."/>
            <person name="Takami H."/>
            <person name="Hamasaki K."/>
        </authorList>
    </citation>
    <scope>NUCLEOTIDE SEQUENCE</scope>
    <source>
        <strain evidence="1">NT6N</strain>
    </source>
</reference>
<name>A0AAT9FKH0_9BACT</name>
<dbReference type="KEGG" id="osu:NT6N_15050"/>
<sequence>MARGNPLDKIVRSDADREVFEATLEEVVGTQASGLEC</sequence>